<dbReference type="Gene3D" id="3.30.70.920">
    <property type="match status" value="1"/>
</dbReference>
<sequence>MTTQQININNAKDWYVCGLVVQGNPDKMLVIQQAISTMPNTEVPALDEQKGKMVVVMQSHDQNLLLEQIESVKEINGVITVSLVYHQQDEEK</sequence>
<evidence type="ECO:0000256" key="2">
    <source>
        <dbReference type="ARBA" id="ARBA00022490"/>
    </source>
</evidence>
<keyword evidence="6" id="KW-1185">Reference proteome</keyword>
<dbReference type="OrthoDB" id="6455702at2"/>
<dbReference type="GO" id="GO:0005048">
    <property type="term" value="F:signal sequence binding"/>
    <property type="evidence" value="ECO:0007669"/>
    <property type="project" value="UniProtKB-UniRule"/>
</dbReference>
<comment type="function">
    <text evidence="4">Chaperone for NapA, the catalytic subunit of the periplasmic nitrate reductase. It binds directly and specifically to the twin-arginine signal peptide of NapA, preventing premature interaction with the Tat translocase and premature export.</text>
</comment>
<comment type="subcellular location">
    <subcellularLocation>
        <location evidence="1 4">Cytoplasm</location>
    </subcellularLocation>
</comment>
<keyword evidence="3 4" id="KW-0143">Chaperone</keyword>
<dbReference type="Proteomes" id="UP000190023">
    <property type="component" value="Unassembled WGS sequence"/>
</dbReference>
<dbReference type="AlphaFoldDB" id="A0A1T0AZU6"/>
<dbReference type="GO" id="GO:0005737">
    <property type="term" value="C:cytoplasm"/>
    <property type="evidence" value="ECO:0007669"/>
    <property type="project" value="UniProtKB-SubCell"/>
</dbReference>
<reference evidence="5 6" key="1">
    <citation type="submission" date="2017-02" db="EMBL/GenBank/DDBJ databases">
        <title>Draft genome sequence of Haemophilus felis CCUG 31170 type strain.</title>
        <authorList>
            <person name="Engstrom-Jakobsson H."/>
            <person name="Salva-Serra F."/>
            <person name="Thorell K."/>
            <person name="Gonzales-Siles L."/>
            <person name="Karlsson R."/>
            <person name="Boulund F."/>
            <person name="Engstrand L."/>
            <person name="Kristiansson E."/>
            <person name="Moore E."/>
        </authorList>
    </citation>
    <scope>NUCLEOTIDE SEQUENCE [LARGE SCALE GENOMIC DNA]</scope>
    <source>
        <strain evidence="5 6">CCUG 31170</strain>
    </source>
</reference>
<evidence type="ECO:0000313" key="6">
    <source>
        <dbReference type="Proteomes" id="UP000190023"/>
    </source>
</evidence>
<proteinExistence type="inferred from homology"/>
<keyword evidence="2 4" id="KW-0963">Cytoplasm</keyword>
<dbReference type="HAMAP" id="MF_02200">
    <property type="entry name" value="NapD"/>
    <property type="match status" value="1"/>
</dbReference>
<dbReference type="PANTHER" id="PTHR38603:SF1">
    <property type="entry name" value="CHAPERONE NAPD"/>
    <property type="match status" value="1"/>
</dbReference>
<dbReference type="Pfam" id="PF03927">
    <property type="entry name" value="NapD"/>
    <property type="match status" value="1"/>
</dbReference>
<comment type="similarity">
    <text evidence="4">Belongs to the NapD family.</text>
</comment>
<accession>A0A1T0AZU6</accession>
<dbReference type="STRING" id="123822.B0188_06165"/>
<protein>
    <recommendedName>
        <fullName evidence="4">Chaperone NapD</fullName>
    </recommendedName>
    <alternativeName>
        <fullName evidence="4">NapA signal peptide-binding chaperone NapD</fullName>
    </alternativeName>
</protein>
<name>A0A1T0AZU6_9PAST</name>
<comment type="caution">
    <text evidence="5">The sequence shown here is derived from an EMBL/GenBank/DDBJ whole genome shotgun (WGS) entry which is preliminary data.</text>
</comment>
<comment type="subunit">
    <text evidence="4">Interacts with the cytoplasmic NapA precursor.</text>
</comment>
<evidence type="ECO:0000256" key="1">
    <source>
        <dbReference type="ARBA" id="ARBA00004496"/>
    </source>
</evidence>
<dbReference type="InterPro" id="IPR005623">
    <property type="entry name" value="Chaperone_NapD_NO3_reduct"/>
</dbReference>
<dbReference type="GO" id="GO:0051224">
    <property type="term" value="P:negative regulation of protein transport"/>
    <property type="evidence" value="ECO:0007669"/>
    <property type="project" value="UniProtKB-UniRule"/>
</dbReference>
<evidence type="ECO:0000256" key="3">
    <source>
        <dbReference type="ARBA" id="ARBA00023186"/>
    </source>
</evidence>
<evidence type="ECO:0000313" key="5">
    <source>
        <dbReference type="EMBL" id="OOS03428.1"/>
    </source>
</evidence>
<evidence type="ECO:0000256" key="4">
    <source>
        <dbReference type="HAMAP-Rule" id="MF_02200"/>
    </source>
</evidence>
<gene>
    <name evidence="4" type="primary">napD</name>
    <name evidence="5" type="ORF">B0188_06165</name>
</gene>
<dbReference type="PANTHER" id="PTHR38603">
    <property type="entry name" value="CHAPERONE NAPD"/>
    <property type="match status" value="1"/>
</dbReference>
<dbReference type="EMBL" id="MUYB01000026">
    <property type="protein sequence ID" value="OOS03428.1"/>
    <property type="molecule type" value="Genomic_DNA"/>
</dbReference>
<organism evidence="5 6">
    <name type="scientific">[Haemophilus] felis</name>
    <dbReference type="NCBI Taxonomy" id="123822"/>
    <lineage>
        <taxon>Bacteria</taxon>
        <taxon>Pseudomonadati</taxon>
        <taxon>Pseudomonadota</taxon>
        <taxon>Gammaproteobacteria</taxon>
        <taxon>Pasteurellales</taxon>
        <taxon>Pasteurellaceae</taxon>
    </lineage>
</organism>